<dbReference type="STRING" id="5601.A0A0D2GG99"/>
<evidence type="ECO:0000256" key="4">
    <source>
        <dbReference type="RuleBase" id="RU000363"/>
    </source>
</evidence>
<dbReference type="PRINTS" id="PR00080">
    <property type="entry name" value="SDRFAMILY"/>
</dbReference>
<dbReference type="InterPro" id="IPR036291">
    <property type="entry name" value="NAD(P)-bd_dom_sf"/>
</dbReference>
<gene>
    <name evidence="5" type="ORF">PV04_03462</name>
</gene>
<dbReference type="GO" id="GO:0005737">
    <property type="term" value="C:cytoplasm"/>
    <property type="evidence" value="ECO:0007669"/>
    <property type="project" value="TreeGrafter"/>
</dbReference>
<dbReference type="PANTHER" id="PTHR44229:SF4">
    <property type="entry name" value="15-HYDROXYPROSTAGLANDIN DEHYDROGENASE [NAD(+)]"/>
    <property type="match status" value="1"/>
</dbReference>
<dbReference type="PROSITE" id="PS00061">
    <property type="entry name" value="ADH_SHORT"/>
    <property type="match status" value="1"/>
</dbReference>
<comment type="similarity">
    <text evidence="1 4">Belongs to the short-chain dehydrogenases/reductases (SDR) family.</text>
</comment>
<reference evidence="5 6" key="1">
    <citation type="submission" date="2015-01" db="EMBL/GenBank/DDBJ databases">
        <title>The Genome Sequence of Capronia semiimmersa CBS27337.</title>
        <authorList>
            <consortium name="The Broad Institute Genomics Platform"/>
            <person name="Cuomo C."/>
            <person name="de Hoog S."/>
            <person name="Gorbushina A."/>
            <person name="Stielow B."/>
            <person name="Teixiera M."/>
            <person name="Abouelleil A."/>
            <person name="Chapman S.B."/>
            <person name="Priest M."/>
            <person name="Young S.K."/>
            <person name="Wortman J."/>
            <person name="Nusbaum C."/>
            <person name="Birren B."/>
        </authorList>
    </citation>
    <scope>NUCLEOTIDE SEQUENCE [LARGE SCALE GENOMIC DNA]</scope>
    <source>
        <strain evidence="5 6">CBS 27337</strain>
    </source>
</reference>
<dbReference type="Pfam" id="PF00106">
    <property type="entry name" value="adh_short"/>
    <property type="match status" value="1"/>
</dbReference>
<dbReference type="EMBL" id="KN846957">
    <property type="protein sequence ID" value="KIW71279.1"/>
    <property type="molecule type" value="Genomic_DNA"/>
</dbReference>
<dbReference type="InterPro" id="IPR020904">
    <property type="entry name" value="Sc_DH/Rdtase_CS"/>
</dbReference>
<dbReference type="PANTHER" id="PTHR44229">
    <property type="entry name" value="15-HYDROXYPROSTAGLANDIN DEHYDROGENASE [NAD(+)]"/>
    <property type="match status" value="1"/>
</dbReference>
<sequence>MGLAGTELLVKDGWYVTMFDFNAEGAKVAAKLGEQVLFVQGNALVYDDQVRAFKQTWDKWGRIDVVWANAGFGDAQDFFRPAAAVEGEDGMLTPPRPNTLTVDVCLTGVIFTTYLALHFFRKTPTRPGKLILQSSVNGLWPNSRLILYSAAKHGVVGLTRALAARLRETDEQISVNAICPGLVDTPLISSTMIDNIPAHMKTPMSTIMRAFSDIVHDQANTSGQVLEASGPDVIPKDPPPYGNDATEYIVELRYRDLIDVGVLAKHGEERGKARKAMEVAPA</sequence>
<dbReference type="Proteomes" id="UP000054266">
    <property type="component" value="Unassembled WGS sequence"/>
</dbReference>
<evidence type="ECO:0000256" key="2">
    <source>
        <dbReference type="ARBA" id="ARBA00022857"/>
    </source>
</evidence>
<evidence type="ECO:0000256" key="3">
    <source>
        <dbReference type="ARBA" id="ARBA00023002"/>
    </source>
</evidence>
<dbReference type="PRINTS" id="PR00081">
    <property type="entry name" value="GDHRDH"/>
</dbReference>
<dbReference type="AlphaFoldDB" id="A0A0D2GG99"/>
<keyword evidence="6" id="KW-1185">Reference proteome</keyword>
<dbReference type="InterPro" id="IPR002347">
    <property type="entry name" value="SDR_fam"/>
</dbReference>
<proteinExistence type="inferred from homology"/>
<evidence type="ECO:0000313" key="5">
    <source>
        <dbReference type="EMBL" id="KIW71279.1"/>
    </source>
</evidence>
<evidence type="ECO:0000313" key="6">
    <source>
        <dbReference type="Proteomes" id="UP000054266"/>
    </source>
</evidence>
<name>A0A0D2GG99_9EURO</name>
<dbReference type="GO" id="GO:0016616">
    <property type="term" value="F:oxidoreductase activity, acting on the CH-OH group of donors, NAD or NADP as acceptor"/>
    <property type="evidence" value="ECO:0007669"/>
    <property type="project" value="TreeGrafter"/>
</dbReference>
<keyword evidence="2" id="KW-0521">NADP</keyword>
<dbReference type="Gene3D" id="3.40.50.720">
    <property type="entry name" value="NAD(P)-binding Rossmann-like Domain"/>
    <property type="match status" value="1"/>
</dbReference>
<dbReference type="HOGENOM" id="CLU_010194_13_0_1"/>
<dbReference type="SUPFAM" id="SSF51735">
    <property type="entry name" value="NAD(P)-binding Rossmann-fold domains"/>
    <property type="match status" value="1"/>
</dbReference>
<accession>A0A0D2GG99</accession>
<organism evidence="5 6">
    <name type="scientific">Phialophora macrospora</name>
    <dbReference type="NCBI Taxonomy" id="1851006"/>
    <lineage>
        <taxon>Eukaryota</taxon>
        <taxon>Fungi</taxon>
        <taxon>Dikarya</taxon>
        <taxon>Ascomycota</taxon>
        <taxon>Pezizomycotina</taxon>
        <taxon>Eurotiomycetes</taxon>
        <taxon>Chaetothyriomycetidae</taxon>
        <taxon>Chaetothyriales</taxon>
        <taxon>Herpotrichiellaceae</taxon>
        <taxon>Phialophora</taxon>
    </lineage>
</organism>
<evidence type="ECO:0000256" key="1">
    <source>
        <dbReference type="ARBA" id="ARBA00006484"/>
    </source>
</evidence>
<keyword evidence="3" id="KW-0560">Oxidoreductase</keyword>
<protein>
    <submittedName>
        <fullName evidence="5">Uncharacterized protein</fullName>
    </submittedName>
</protein>